<dbReference type="PRINTS" id="PR01697">
    <property type="entry name" value="PARVALBUMIN"/>
</dbReference>
<proteinExistence type="predicted"/>
<dbReference type="Gene3D" id="1.10.238.10">
    <property type="entry name" value="EF-hand"/>
    <property type="match status" value="1"/>
</dbReference>
<dbReference type="EMBL" id="JAUHHV010000001">
    <property type="protein sequence ID" value="KAK1440805.1"/>
    <property type="molecule type" value="Genomic_DNA"/>
</dbReference>
<dbReference type="Pfam" id="PF13499">
    <property type="entry name" value="EF-hand_7"/>
    <property type="match status" value="1"/>
</dbReference>
<evidence type="ECO:0000256" key="3">
    <source>
        <dbReference type="ARBA" id="ARBA00022837"/>
    </source>
</evidence>
<dbReference type="GO" id="GO:0005509">
    <property type="term" value="F:calcium ion binding"/>
    <property type="evidence" value="ECO:0007669"/>
    <property type="project" value="InterPro"/>
</dbReference>
<evidence type="ECO:0000256" key="1">
    <source>
        <dbReference type="ARBA" id="ARBA00022723"/>
    </source>
</evidence>
<keyword evidence="6" id="KW-1185">Reference proteome</keyword>
<evidence type="ECO:0000313" key="6">
    <source>
        <dbReference type="Proteomes" id="UP001229421"/>
    </source>
</evidence>
<dbReference type="Proteomes" id="UP001229421">
    <property type="component" value="Unassembled WGS sequence"/>
</dbReference>
<accession>A0AAD8P6P0</accession>
<comment type="caution">
    <text evidence="5">The sequence shown here is derived from an EMBL/GenBank/DDBJ whole genome shotgun (WGS) entry which is preliminary data.</text>
</comment>
<dbReference type="AlphaFoldDB" id="A0AAD8P6P0"/>
<protein>
    <recommendedName>
        <fullName evidence="4">EF-hand domain-containing protein</fullName>
    </recommendedName>
</protein>
<evidence type="ECO:0000313" key="5">
    <source>
        <dbReference type="EMBL" id="KAK1440805.1"/>
    </source>
</evidence>
<feature type="domain" description="EF-hand" evidence="4">
    <location>
        <begin position="144"/>
        <end position="178"/>
    </location>
</feature>
<reference evidence="5" key="1">
    <citation type="journal article" date="2023" name="bioRxiv">
        <title>Improved chromosome-level genome assembly for marigold (Tagetes erecta).</title>
        <authorList>
            <person name="Jiang F."/>
            <person name="Yuan L."/>
            <person name="Wang S."/>
            <person name="Wang H."/>
            <person name="Xu D."/>
            <person name="Wang A."/>
            <person name="Fan W."/>
        </authorList>
    </citation>
    <scope>NUCLEOTIDE SEQUENCE</scope>
    <source>
        <strain evidence="5">WSJ</strain>
        <tissue evidence="5">Leaf</tissue>
    </source>
</reference>
<organism evidence="5 6">
    <name type="scientific">Tagetes erecta</name>
    <name type="common">African marigold</name>
    <dbReference type="NCBI Taxonomy" id="13708"/>
    <lineage>
        <taxon>Eukaryota</taxon>
        <taxon>Viridiplantae</taxon>
        <taxon>Streptophyta</taxon>
        <taxon>Embryophyta</taxon>
        <taxon>Tracheophyta</taxon>
        <taxon>Spermatophyta</taxon>
        <taxon>Magnoliopsida</taxon>
        <taxon>eudicotyledons</taxon>
        <taxon>Gunneridae</taxon>
        <taxon>Pentapetalae</taxon>
        <taxon>asterids</taxon>
        <taxon>campanulids</taxon>
        <taxon>Asterales</taxon>
        <taxon>Asteraceae</taxon>
        <taxon>Asteroideae</taxon>
        <taxon>Heliantheae alliance</taxon>
        <taxon>Tageteae</taxon>
        <taxon>Tagetes</taxon>
    </lineage>
</organism>
<dbReference type="PANTHER" id="PTHR10891">
    <property type="entry name" value="EF-HAND CALCIUM-BINDING DOMAIN CONTAINING PROTEIN"/>
    <property type="match status" value="1"/>
</dbReference>
<evidence type="ECO:0000256" key="2">
    <source>
        <dbReference type="ARBA" id="ARBA00022737"/>
    </source>
</evidence>
<sequence>MSFLIIESIQYFFLLLVLNRVARILKYFSSRSNFYVHKVENTTHDSRLSNSHILFTKTIVNDESVLRDDLELLMADLGVSSHPGGEKLPKVMNSTYIFNIFEAEQPRLDEVKQAFDVFDENKDGFIDARELQRVLCVMGLKERSEIEDCRTMIRAFDQNADGRIDFDEFVKLMENGFC</sequence>
<name>A0AAD8P6P0_TARER</name>
<dbReference type="InterPro" id="IPR011992">
    <property type="entry name" value="EF-hand-dom_pair"/>
</dbReference>
<dbReference type="InterPro" id="IPR018247">
    <property type="entry name" value="EF_Hand_1_Ca_BS"/>
</dbReference>
<dbReference type="SUPFAM" id="SSF47473">
    <property type="entry name" value="EF-hand"/>
    <property type="match status" value="1"/>
</dbReference>
<keyword evidence="2" id="KW-0677">Repeat</keyword>
<dbReference type="SMART" id="SM00054">
    <property type="entry name" value="EFh"/>
    <property type="match status" value="2"/>
</dbReference>
<dbReference type="InterPro" id="IPR039647">
    <property type="entry name" value="EF_hand_pair_protein_CML-like"/>
</dbReference>
<dbReference type="InterPro" id="IPR002048">
    <property type="entry name" value="EF_hand_dom"/>
</dbReference>
<evidence type="ECO:0000259" key="4">
    <source>
        <dbReference type="PROSITE" id="PS50222"/>
    </source>
</evidence>
<keyword evidence="1" id="KW-0479">Metal-binding</keyword>
<dbReference type="FunFam" id="1.10.238.10:FF:000003">
    <property type="entry name" value="Calmodulin A"/>
    <property type="match status" value="1"/>
</dbReference>
<feature type="domain" description="EF-hand" evidence="4">
    <location>
        <begin position="106"/>
        <end position="141"/>
    </location>
</feature>
<dbReference type="PROSITE" id="PS00018">
    <property type="entry name" value="EF_HAND_1"/>
    <property type="match status" value="2"/>
</dbReference>
<gene>
    <name evidence="5" type="ORF">QVD17_06637</name>
</gene>
<dbReference type="CDD" id="cd00051">
    <property type="entry name" value="EFh"/>
    <property type="match status" value="1"/>
</dbReference>
<dbReference type="PROSITE" id="PS50222">
    <property type="entry name" value="EF_HAND_2"/>
    <property type="match status" value="2"/>
</dbReference>
<keyword evidence="3" id="KW-0106">Calcium</keyword>